<sequence>MSSTSELTNMTEDLSEELKIPEYADLPQFRAGKCDDSDRDQPELINKIDFSDVASLMTACPQLDQVKALNLLCEYPVDEPIKQGKKMIVPKRGYVPKQIIKLLGHPLEQDVVRGQRKRKMTEKMTDYVMAKRMKETGKKKFSIMGHEIP</sequence>
<organism evidence="1 2">
    <name type="scientific">Caenorhabditis tropicalis</name>
    <dbReference type="NCBI Taxonomy" id="1561998"/>
    <lineage>
        <taxon>Eukaryota</taxon>
        <taxon>Metazoa</taxon>
        <taxon>Ecdysozoa</taxon>
        <taxon>Nematoda</taxon>
        <taxon>Chromadorea</taxon>
        <taxon>Rhabditida</taxon>
        <taxon>Rhabditina</taxon>
        <taxon>Rhabditomorpha</taxon>
        <taxon>Rhabditoidea</taxon>
        <taxon>Rhabditidae</taxon>
        <taxon>Peloderinae</taxon>
        <taxon>Caenorhabditis</taxon>
    </lineage>
</organism>
<dbReference type="Proteomes" id="UP000095282">
    <property type="component" value="Unplaced"/>
</dbReference>
<keyword evidence="1" id="KW-1185">Reference proteome</keyword>
<proteinExistence type="predicted"/>
<evidence type="ECO:0000313" key="1">
    <source>
        <dbReference type="Proteomes" id="UP000095282"/>
    </source>
</evidence>
<name>A0A1I7TGH7_9PELO</name>
<reference evidence="2" key="1">
    <citation type="submission" date="2016-11" db="UniProtKB">
        <authorList>
            <consortium name="WormBaseParasite"/>
        </authorList>
    </citation>
    <scope>IDENTIFICATION</scope>
</reference>
<accession>A0A1I7TGH7</accession>
<dbReference type="AlphaFoldDB" id="A0A1I7TGH7"/>
<dbReference type="WBParaSite" id="Csp11.Scaffold606.g5706.t1">
    <property type="protein sequence ID" value="Csp11.Scaffold606.g5706.t1"/>
    <property type="gene ID" value="Csp11.Scaffold606.g5706"/>
</dbReference>
<protein>
    <submittedName>
        <fullName evidence="2">Uncharacterized protein</fullName>
    </submittedName>
</protein>
<evidence type="ECO:0000313" key="2">
    <source>
        <dbReference type="WBParaSite" id="Csp11.Scaffold606.g5706.t1"/>
    </source>
</evidence>